<name>A0ABR8A2F2_9CYAN</name>
<evidence type="ECO:0000256" key="1">
    <source>
        <dbReference type="SAM" id="Phobius"/>
    </source>
</evidence>
<keyword evidence="1" id="KW-1133">Transmembrane helix</keyword>
<dbReference type="Pfam" id="PF11832">
    <property type="entry name" value="DUF3352"/>
    <property type="match status" value="1"/>
</dbReference>
<reference evidence="2 3" key="1">
    <citation type="journal article" date="2020" name="ISME J.">
        <title>Comparative genomics reveals insights into cyanobacterial evolution and habitat adaptation.</title>
        <authorList>
            <person name="Chen M.Y."/>
            <person name="Teng W.K."/>
            <person name="Zhao L."/>
            <person name="Hu C.X."/>
            <person name="Zhou Y.K."/>
            <person name="Han B.P."/>
            <person name="Song L.R."/>
            <person name="Shu W.S."/>
        </authorList>
    </citation>
    <scope>NUCLEOTIDE SEQUENCE [LARGE SCALE GENOMIC DNA]</scope>
    <source>
        <strain evidence="2 3">FACHB-288</strain>
    </source>
</reference>
<sequence length="555" mass="60636">MNRQNSLFGFLVAGAIAILALVIVGFYWLSVKSPVTITAATPSQPEASIFVSKFSPITVSLLVNPEQLQALDKDGELSKLKTNLLTKSNLNYQEDIQPWLGKEITLAVTSLDIDRDPENGQQIGYLMALATTQPEKSREFLELLFSKRVLAGGNLGTEEYEGVKLLYDNPPPKQDFLAGAAVGDRFILFANELKVLKDAINNVQAPDLNLSSLVQYQKATQQLPKGTLALAFVNLPKLVKWQGLELQEAVYDSEIISLVLNSQGLLAETSFLSASANTSAAPASVLSQPVQALQYIPQSAGLAIAGANLSNLGETDLAKLWKEATATIYSSAKSANSPTAKPFSELQNRWGINLGEDIFSWVKGEYAIALLPQTEKNQQSWVFVVENTPEVTDGIARLDAIASSKGLNTNSLNLNNQKVSAWTELIATSKKPDDKNRPAYSVDTKVQGVHTTVGNYEIFASDLETMAEILTAKDNSLVKNRNFQDSIAAIPQPNQGYVYLDWKKSKYLVERQLPILKLVEVLGKPFFEKLRSLTVSSYGSDTGLLKGGVFFKLQP</sequence>
<keyword evidence="1" id="KW-0812">Transmembrane</keyword>
<dbReference type="RefSeq" id="WP_190547528.1">
    <property type="nucleotide sequence ID" value="NZ_CAWPNO010000001.1"/>
</dbReference>
<dbReference type="InterPro" id="IPR021787">
    <property type="entry name" value="DUF3352"/>
</dbReference>
<keyword evidence="1" id="KW-0472">Membrane</keyword>
<evidence type="ECO:0000313" key="3">
    <source>
        <dbReference type="Proteomes" id="UP000658514"/>
    </source>
</evidence>
<gene>
    <name evidence="2" type="ORF">H6G24_01265</name>
</gene>
<feature type="transmembrane region" description="Helical" evidence="1">
    <location>
        <begin position="7"/>
        <end position="29"/>
    </location>
</feature>
<dbReference type="EMBL" id="JACJQH010000001">
    <property type="protein sequence ID" value="MBD2194127.1"/>
    <property type="molecule type" value="Genomic_DNA"/>
</dbReference>
<keyword evidence="3" id="KW-1185">Reference proteome</keyword>
<proteinExistence type="predicted"/>
<dbReference type="Proteomes" id="UP000658514">
    <property type="component" value="Unassembled WGS sequence"/>
</dbReference>
<accession>A0ABR8A2F2</accession>
<protein>
    <submittedName>
        <fullName evidence="2">DUF3352 domain-containing protein</fullName>
    </submittedName>
</protein>
<organism evidence="2 3">
    <name type="scientific">Calothrix parietina FACHB-288</name>
    <dbReference type="NCBI Taxonomy" id="2692896"/>
    <lineage>
        <taxon>Bacteria</taxon>
        <taxon>Bacillati</taxon>
        <taxon>Cyanobacteriota</taxon>
        <taxon>Cyanophyceae</taxon>
        <taxon>Nostocales</taxon>
        <taxon>Calotrichaceae</taxon>
        <taxon>Calothrix</taxon>
    </lineage>
</organism>
<comment type="caution">
    <text evidence="2">The sequence shown here is derived from an EMBL/GenBank/DDBJ whole genome shotgun (WGS) entry which is preliminary data.</text>
</comment>
<evidence type="ECO:0000313" key="2">
    <source>
        <dbReference type="EMBL" id="MBD2194127.1"/>
    </source>
</evidence>